<dbReference type="OrthoDB" id="9784375at2"/>
<evidence type="ECO:0000313" key="7">
    <source>
        <dbReference type="EMBL" id="SJM90634.1"/>
    </source>
</evidence>
<evidence type="ECO:0000256" key="2">
    <source>
        <dbReference type="ARBA" id="ARBA00007118"/>
    </source>
</evidence>
<keyword evidence="3" id="KW-0285">Flavoprotein</keyword>
<dbReference type="Pfam" id="PF00881">
    <property type="entry name" value="Nitroreductase"/>
    <property type="match status" value="1"/>
</dbReference>
<evidence type="ECO:0000256" key="3">
    <source>
        <dbReference type="ARBA" id="ARBA00022630"/>
    </source>
</evidence>
<comment type="similarity">
    <text evidence="2">Belongs to the nitroreductase family.</text>
</comment>
<protein>
    <submittedName>
        <fullName evidence="7">Nitroreductase</fullName>
    </submittedName>
</protein>
<dbReference type="Proteomes" id="UP000195442">
    <property type="component" value="Unassembled WGS sequence"/>
</dbReference>
<evidence type="ECO:0000256" key="1">
    <source>
        <dbReference type="ARBA" id="ARBA00001917"/>
    </source>
</evidence>
<dbReference type="AlphaFoldDB" id="A0A1R4H334"/>
<accession>A0A1R4H334</accession>
<evidence type="ECO:0000259" key="6">
    <source>
        <dbReference type="Pfam" id="PF00881"/>
    </source>
</evidence>
<dbReference type="RefSeq" id="WP_087146177.1">
    <property type="nucleotide sequence ID" value="NZ_FUKJ01000085.1"/>
</dbReference>
<dbReference type="EMBL" id="FUKJ01000085">
    <property type="protein sequence ID" value="SJM90634.1"/>
    <property type="molecule type" value="Genomic_DNA"/>
</dbReference>
<proteinExistence type="inferred from homology"/>
<dbReference type="InterPro" id="IPR029479">
    <property type="entry name" value="Nitroreductase"/>
</dbReference>
<dbReference type="SUPFAM" id="SSF55469">
    <property type="entry name" value="FMN-dependent nitroreductase-like"/>
    <property type="match status" value="1"/>
</dbReference>
<name>A0A1R4H334_9GAMM</name>
<dbReference type="PANTHER" id="PTHR43673:SF2">
    <property type="entry name" value="NITROREDUCTASE"/>
    <property type="match status" value="1"/>
</dbReference>
<reference evidence="8" key="1">
    <citation type="submission" date="2017-02" db="EMBL/GenBank/DDBJ databases">
        <authorList>
            <person name="Daims H."/>
        </authorList>
    </citation>
    <scope>NUCLEOTIDE SEQUENCE [LARGE SCALE GENOMIC DNA]</scope>
</reference>
<keyword evidence="5" id="KW-0560">Oxidoreductase</keyword>
<evidence type="ECO:0000313" key="8">
    <source>
        <dbReference type="Proteomes" id="UP000195442"/>
    </source>
</evidence>
<evidence type="ECO:0000256" key="5">
    <source>
        <dbReference type="ARBA" id="ARBA00023002"/>
    </source>
</evidence>
<sequence>MKVSEALAKRKSTRAFLNKTVDVEKIKRILNAAKHAPSGVNTQPWQVAVVMGEKKKLLEQCLENAYRNGIKAQMDYQYYPCEWHEPYKIRRKACGLQLYTALEINRDDKEKQIEQWAANYRAFDAPIMLLFFMDSVMATGSFLDYGMFLQSVMLAAIEEGLATCPQASLAEYPKIIKETLGYPDKVILICGMAMGYEDSHALVNNYRTSREEIDTFSRFF</sequence>
<dbReference type="Gene3D" id="3.40.109.10">
    <property type="entry name" value="NADH Oxidase"/>
    <property type="match status" value="1"/>
</dbReference>
<organism evidence="7 8">
    <name type="scientific">Crenothrix polyspora</name>
    <dbReference type="NCBI Taxonomy" id="360316"/>
    <lineage>
        <taxon>Bacteria</taxon>
        <taxon>Pseudomonadati</taxon>
        <taxon>Pseudomonadota</taxon>
        <taxon>Gammaproteobacteria</taxon>
        <taxon>Methylococcales</taxon>
        <taxon>Crenotrichaceae</taxon>
        <taxon>Crenothrix</taxon>
    </lineage>
</organism>
<gene>
    <name evidence="7" type="ORF">CRENPOLYSF2_1750004</name>
</gene>
<keyword evidence="8" id="KW-1185">Reference proteome</keyword>
<evidence type="ECO:0000256" key="4">
    <source>
        <dbReference type="ARBA" id="ARBA00022643"/>
    </source>
</evidence>
<dbReference type="CDD" id="cd02136">
    <property type="entry name" value="PnbA_NfnB-like"/>
    <property type="match status" value="1"/>
</dbReference>
<dbReference type="InterPro" id="IPR000415">
    <property type="entry name" value="Nitroreductase-like"/>
</dbReference>
<comment type="cofactor">
    <cofactor evidence="1">
        <name>FMN</name>
        <dbReference type="ChEBI" id="CHEBI:58210"/>
    </cofactor>
</comment>
<dbReference type="GO" id="GO:0016491">
    <property type="term" value="F:oxidoreductase activity"/>
    <property type="evidence" value="ECO:0007669"/>
    <property type="project" value="UniProtKB-KW"/>
</dbReference>
<keyword evidence="4" id="KW-0288">FMN</keyword>
<dbReference type="PANTHER" id="PTHR43673">
    <property type="entry name" value="NAD(P)H NITROREDUCTASE YDGI-RELATED"/>
    <property type="match status" value="1"/>
</dbReference>
<feature type="domain" description="Nitroreductase" evidence="6">
    <location>
        <begin position="8"/>
        <end position="196"/>
    </location>
</feature>